<keyword evidence="1 4" id="KW-0808">Transferase</keyword>
<dbReference type="InterPro" id="IPR050832">
    <property type="entry name" value="Bact_Acetyltransf"/>
</dbReference>
<dbReference type="InterPro" id="IPR000182">
    <property type="entry name" value="GNAT_dom"/>
</dbReference>
<reference evidence="4" key="1">
    <citation type="journal article" date="2020" name="mSystems">
        <title>Genome- and Community-Level Interaction Insights into Carbon Utilization and Element Cycling Functions of Hydrothermarchaeota in Hydrothermal Sediment.</title>
        <authorList>
            <person name="Zhou Z."/>
            <person name="Liu Y."/>
            <person name="Xu W."/>
            <person name="Pan J."/>
            <person name="Luo Z.H."/>
            <person name="Li M."/>
        </authorList>
    </citation>
    <scope>NUCLEOTIDE SEQUENCE [LARGE SCALE GENOMIC DNA]</scope>
    <source>
        <strain evidence="4">SpSt-374</strain>
    </source>
</reference>
<dbReference type="InterPro" id="IPR016181">
    <property type="entry name" value="Acyl_CoA_acyltransferase"/>
</dbReference>
<protein>
    <submittedName>
        <fullName evidence="4">GNAT family N-acetyltransferase</fullName>
    </submittedName>
</protein>
<dbReference type="PANTHER" id="PTHR43877:SF2">
    <property type="entry name" value="AMINOALKYLPHOSPHONATE N-ACETYLTRANSFERASE-RELATED"/>
    <property type="match status" value="1"/>
</dbReference>
<comment type="caution">
    <text evidence="4">The sequence shown here is derived from an EMBL/GenBank/DDBJ whole genome shotgun (WGS) entry which is preliminary data.</text>
</comment>
<dbReference type="Gene3D" id="3.40.630.30">
    <property type="match status" value="1"/>
</dbReference>
<accession>A0A7C3VG44</accession>
<dbReference type="AlphaFoldDB" id="A0A7C3VG44"/>
<sequence length="157" mass="17772">MLIPGYNLRLGSVGERVLLLKFLQASYQELYPEQDFSHLRDTVVDYLSRETPLWWVDLAGEPPSTNPSGEPVGCLWVGNVIDQVGGSRHAHIFLVYVSPLHRRRGIGSALVVQAESWARQRGDRLISLQVFLANQNALSLYQHQGYQTLSLFMHKTL</sequence>
<name>A0A7C3VG44_9CYAN</name>
<dbReference type="PROSITE" id="PS51186">
    <property type="entry name" value="GNAT"/>
    <property type="match status" value="1"/>
</dbReference>
<organism evidence="4">
    <name type="scientific">Planktothricoides sp. SpSt-374</name>
    <dbReference type="NCBI Taxonomy" id="2282167"/>
    <lineage>
        <taxon>Bacteria</taxon>
        <taxon>Bacillati</taxon>
        <taxon>Cyanobacteriota</taxon>
        <taxon>Cyanophyceae</taxon>
        <taxon>Oscillatoriophycideae</taxon>
        <taxon>Oscillatoriales</taxon>
        <taxon>Oscillatoriaceae</taxon>
        <taxon>Planktothricoides</taxon>
    </lineage>
</organism>
<dbReference type="PANTHER" id="PTHR43877">
    <property type="entry name" value="AMINOALKYLPHOSPHONATE N-ACETYLTRANSFERASE-RELATED-RELATED"/>
    <property type="match status" value="1"/>
</dbReference>
<dbReference type="GO" id="GO:0016747">
    <property type="term" value="F:acyltransferase activity, transferring groups other than amino-acyl groups"/>
    <property type="evidence" value="ECO:0007669"/>
    <property type="project" value="InterPro"/>
</dbReference>
<proteinExistence type="predicted"/>
<evidence type="ECO:0000313" key="4">
    <source>
        <dbReference type="EMBL" id="HGG00199.1"/>
    </source>
</evidence>
<gene>
    <name evidence="4" type="ORF">ENR15_05930</name>
</gene>
<dbReference type="Pfam" id="PF00583">
    <property type="entry name" value="Acetyltransf_1"/>
    <property type="match status" value="1"/>
</dbReference>
<dbReference type="EMBL" id="DSPX01000057">
    <property type="protein sequence ID" value="HGG00199.1"/>
    <property type="molecule type" value="Genomic_DNA"/>
</dbReference>
<dbReference type="CDD" id="cd04301">
    <property type="entry name" value="NAT_SF"/>
    <property type="match status" value="1"/>
</dbReference>
<evidence type="ECO:0000256" key="1">
    <source>
        <dbReference type="ARBA" id="ARBA00022679"/>
    </source>
</evidence>
<evidence type="ECO:0000256" key="2">
    <source>
        <dbReference type="ARBA" id="ARBA00023315"/>
    </source>
</evidence>
<evidence type="ECO:0000259" key="3">
    <source>
        <dbReference type="PROSITE" id="PS51186"/>
    </source>
</evidence>
<keyword evidence="2" id="KW-0012">Acyltransferase</keyword>
<feature type="domain" description="N-acetyltransferase" evidence="3">
    <location>
        <begin position="25"/>
        <end position="157"/>
    </location>
</feature>
<dbReference type="SUPFAM" id="SSF55729">
    <property type="entry name" value="Acyl-CoA N-acyltransferases (Nat)"/>
    <property type="match status" value="1"/>
</dbReference>